<dbReference type="SUPFAM" id="SSF54862">
    <property type="entry name" value="4Fe-4S ferredoxins"/>
    <property type="match status" value="1"/>
</dbReference>
<dbReference type="PANTHER" id="PTHR42859">
    <property type="entry name" value="OXIDOREDUCTASE"/>
    <property type="match status" value="1"/>
</dbReference>
<dbReference type="NCBIfam" id="NF007012">
    <property type="entry name" value="PRK09476.1"/>
    <property type="match status" value="1"/>
</dbReference>
<evidence type="ECO:0000256" key="4">
    <source>
        <dbReference type="ARBA" id="ARBA00022737"/>
    </source>
</evidence>
<dbReference type="Proteomes" id="UP000509414">
    <property type="component" value="Chromosome"/>
</dbReference>
<dbReference type="EMBL" id="CP049075">
    <property type="protein sequence ID" value="QLI04632.1"/>
    <property type="molecule type" value="Genomic_DNA"/>
</dbReference>
<protein>
    <submittedName>
        <fullName evidence="9">Menaquinol dehydrogenase NapGH, periplasmic component NapG</fullName>
        <ecNumber evidence="9">1.7.99.4</ecNumber>
    </submittedName>
</protein>
<dbReference type="AlphaFoldDB" id="A0A7H9CFA5"/>
<feature type="domain" description="4Fe-4S ferredoxin-type" evidence="8">
    <location>
        <begin position="174"/>
        <end position="205"/>
    </location>
</feature>
<keyword evidence="9" id="KW-0560">Oxidoreductase</keyword>
<dbReference type="RefSeq" id="WP_179975329.1">
    <property type="nucleotide sequence ID" value="NZ_CP049075.1"/>
</dbReference>
<keyword evidence="6" id="KW-0408">Iron</keyword>
<keyword evidence="1" id="KW-0813">Transport</keyword>
<keyword evidence="2" id="KW-0004">4Fe-4S</keyword>
<keyword evidence="5" id="KW-0249">Electron transport</keyword>
<feature type="domain" description="4Fe-4S ferredoxin-type" evidence="8">
    <location>
        <begin position="40"/>
        <end position="71"/>
    </location>
</feature>
<keyword evidence="3" id="KW-0479">Metal-binding</keyword>
<dbReference type="InterPro" id="IPR004494">
    <property type="entry name" value="MauM_NapG"/>
</dbReference>
<dbReference type="PANTHER" id="PTHR42859:SF10">
    <property type="entry name" value="DIMETHYLSULFOXIDE REDUCTASE CHAIN B"/>
    <property type="match status" value="1"/>
</dbReference>
<evidence type="ECO:0000256" key="2">
    <source>
        <dbReference type="ARBA" id="ARBA00022485"/>
    </source>
</evidence>
<dbReference type="PROSITE" id="PS51379">
    <property type="entry name" value="4FE4S_FER_2"/>
    <property type="match status" value="3"/>
</dbReference>
<dbReference type="CDD" id="cd16373">
    <property type="entry name" value="DMSOR_beta_like"/>
    <property type="match status" value="1"/>
</dbReference>
<keyword evidence="10" id="KW-1185">Reference proteome</keyword>
<keyword evidence="4" id="KW-0677">Repeat</keyword>
<organism evidence="9 10">
    <name type="scientific">Candidatus Campylobacter infans</name>
    <dbReference type="NCBI Taxonomy" id="2561898"/>
    <lineage>
        <taxon>Bacteria</taxon>
        <taxon>Pseudomonadati</taxon>
        <taxon>Campylobacterota</taxon>
        <taxon>Epsilonproteobacteria</taxon>
        <taxon>Campylobacterales</taxon>
        <taxon>Campylobacteraceae</taxon>
        <taxon>Campylobacter</taxon>
    </lineage>
</organism>
<dbReference type="InterPro" id="IPR017896">
    <property type="entry name" value="4Fe4S_Fe-S-bd"/>
</dbReference>
<evidence type="ECO:0000259" key="8">
    <source>
        <dbReference type="PROSITE" id="PS51379"/>
    </source>
</evidence>
<evidence type="ECO:0000256" key="3">
    <source>
        <dbReference type="ARBA" id="ARBA00022723"/>
    </source>
</evidence>
<keyword evidence="7" id="KW-0411">Iron-sulfur</keyword>
<dbReference type="NCBIfam" id="TIGR00397">
    <property type="entry name" value="mauM_napG"/>
    <property type="match status" value="1"/>
</dbReference>
<reference evidence="9 10" key="1">
    <citation type="submission" date="2020-02" db="EMBL/GenBank/DDBJ databases">
        <title>Complete genome sequence of the novel Campylobacter species Candidatus Campylobacter infans.</title>
        <authorList>
            <person name="Duim B."/>
            <person name="Zomer A."/>
            <person name="van der Graaf L."/>
            <person name="Wagenaar J."/>
        </authorList>
    </citation>
    <scope>NUCLEOTIDE SEQUENCE [LARGE SCALE GENOMIC DNA]</scope>
    <source>
        <strain evidence="9 10">19S00001</strain>
    </source>
</reference>
<proteinExistence type="predicted"/>
<name>A0A7H9CFA5_9BACT</name>
<gene>
    <name evidence="9" type="primary">napG</name>
    <name evidence="9" type="ORF">CINF_0079</name>
</gene>
<dbReference type="GO" id="GO:0016491">
    <property type="term" value="F:oxidoreductase activity"/>
    <property type="evidence" value="ECO:0007669"/>
    <property type="project" value="UniProtKB-KW"/>
</dbReference>
<accession>A0A7H9CFA5</accession>
<evidence type="ECO:0000256" key="6">
    <source>
        <dbReference type="ARBA" id="ARBA00023004"/>
    </source>
</evidence>
<dbReference type="Pfam" id="PF12838">
    <property type="entry name" value="Fer4_7"/>
    <property type="match status" value="2"/>
</dbReference>
<evidence type="ECO:0000256" key="1">
    <source>
        <dbReference type="ARBA" id="ARBA00022448"/>
    </source>
</evidence>
<sequence>MQRRDAIKTGFSLLGLALAGGAGIYEYAAANEVLELRPPGALSKEEFLSKCIRCGLCVSACPYDTLKLASFGDFGVAMGTPFFTPRITPCFMCEDIPCLMACPTGALEPKLVSNENGQLNINKAKMGVAVIDEKSCVAYFGVQCDACYRACPVIDKAIFIDYRHNERTGKHAMLLPVIDSDYCTGCGKCQKACITEKSAISVLPRDIVLGKINEHYVKGWIQGDDAKLEDINTHIKLDSKKSLDYLNNGDEL</sequence>
<dbReference type="Gene3D" id="3.30.70.20">
    <property type="match status" value="2"/>
</dbReference>
<evidence type="ECO:0000256" key="5">
    <source>
        <dbReference type="ARBA" id="ARBA00022982"/>
    </source>
</evidence>
<dbReference type="KEGG" id="cinf:CINF_0079"/>
<dbReference type="GO" id="GO:0046872">
    <property type="term" value="F:metal ion binding"/>
    <property type="evidence" value="ECO:0007669"/>
    <property type="project" value="UniProtKB-KW"/>
</dbReference>
<dbReference type="EC" id="1.7.99.4" evidence="9"/>
<dbReference type="GO" id="GO:0051539">
    <property type="term" value="F:4 iron, 4 sulfur cluster binding"/>
    <property type="evidence" value="ECO:0007669"/>
    <property type="project" value="UniProtKB-KW"/>
</dbReference>
<dbReference type="PROSITE" id="PS00198">
    <property type="entry name" value="4FE4S_FER_1"/>
    <property type="match status" value="1"/>
</dbReference>
<evidence type="ECO:0000313" key="10">
    <source>
        <dbReference type="Proteomes" id="UP000509414"/>
    </source>
</evidence>
<evidence type="ECO:0000256" key="7">
    <source>
        <dbReference type="ARBA" id="ARBA00023014"/>
    </source>
</evidence>
<feature type="domain" description="4Fe-4S ferredoxin-type" evidence="8">
    <location>
        <begin position="127"/>
        <end position="163"/>
    </location>
</feature>
<dbReference type="InterPro" id="IPR050294">
    <property type="entry name" value="RnfB_subfamily"/>
</dbReference>
<evidence type="ECO:0000313" key="9">
    <source>
        <dbReference type="EMBL" id="QLI04632.1"/>
    </source>
</evidence>
<dbReference type="InterPro" id="IPR017900">
    <property type="entry name" value="4Fe4S_Fe_S_CS"/>
</dbReference>